<organism evidence="1 2">
    <name type="scientific">Siccibacter turicensis</name>
    <dbReference type="NCBI Taxonomy" id="357233"/>
    <lineage>
        <taxon>Bacteria</taxon>
        <taxon>Pseudomonadati</taxon>
        <taxon>Pseudomonadota</taxon>
        <taxon>Gammaproteobacteria</taxon>
        <taxon>Enterobacterales</taxon>
        <taxon>Enterobacteriaceae</taxon>
        <taxon>Siccibacter</taxon>
    </lineage>
</organism>
<gene>
    <name evidence="1" type="ORF">C7G83_05925</name>
</gene>
<dbReference type="Proteomes" id="UP000240212">
    <property type="component" value="Unassembled WGS sequence"/>
</dbReference>
<name>A0A2P8VMV0_9ENTR</name>
<reference evidence="1 2" key="1">
    <citation type="submission" date="2018-03" db="EMBL/GenBank/DDBJ databases">
        <title>Draft genome sequence of the first documented clinical Siccibacter turicensis isolate in Austria.</title>
        <authorList>
            <person name="Lepuschitz S."/>
            <person name="Pekard-Amenitsch S."/>
            <person name="Haunold R."/>
            <person name="Schill S."/>
            <person name="Mach R."/>
            <person name="Allerberger F."/>
            <person name="Ruppitsch W."/>
            <person name="Forsythe S.J."/>
        </authorList>
    </citation>
    <scope>NUCLEOTIDE SEQUENCE [LARGE SCALE GENOMIC DNA]</scope>
    <source>
        <strain evidence="1 2">6100069499-17</strain>
    </source>
</reference>
<dbReference type="RefSeq" id="WP_106876576.1">
    <property type="nucleotide sequence ID" value="NZ_PYEP01000002.1"/>
</dbReference>
<protein>
    <submittedName>
        <fullName evidence="1">Uncharacterized protein</fullName>
    </submittedName>
</protein>
<accession>A0A2P8VMV0</accession>
<evidence type="ECO:0000313" key="1">
    <source>
        <dbReference type="EMBL" id="PSN08883.1"/>
    </source>
</evidence>
<comment type="caution">
    <text evidence="1">The sequence shown here is derived from an EMBL/GenBank/DDBJ whole genome shotgun (WGS) entry which is preliminary data.</text>
</comment>
<dbReference type="AlphaFoldDB" id="A0A2P8VMV0"/>
<dbReference type="EMBL" id="PYEP01000002">
    <property type="protein sequence ID" value="PSN08883.1"/>
    <property type="molecule type" value="Genomic_DNA"/>
</dbReference>
<keyword evidence="2" id="KW-1185">Reference proteome</keyword>
<proteinExistence type="predicted"/>
<sequence length="199" mass="23955">MEDVQHFKDALLSNEPIYIYRKYLLGHDVWYFRNKLKKENHAEFYDDFKICMSEKLEIHINNIAIVGSAKLGFSITPTLEKAFKHFNDESDLDLVVVSSDLFRKCWMAYLDVARISRIPYYNKVTGNIFRKFISLKNIEFNNEFFRQWKGKMEPCQKDLQVIYQVPNEINYRIYESWEDVERYHVQGLEKLKDIISKEQ</sequence>
<dbReference type="OrthoDB" id="7058235at2"/>
<evidence type="ECO:0000313" key="2">
    <source>
        <dbReference type="Proteomes" id="UP000240212"/>
    </source>
</evidence>